<sequence>MIIFLSELQKEHLSLLNQHSIQVLIDFCKLALDYLNNGANHKKYGIAAEKLDVSLTAVQNLVHALVYLIVEACRLNLSDADLKSSLALAGFSTEQQEVLVKLHNTKKTELSEALNLLQQKDPTYQDLSWRFEIQVASRSSNEQIKPMVAMDFMLMKPKNFGQYSEHNRIGYEKEDKDSLTPIQINSSIQDAKAASHCQNKINHVLLQCDLPNLLHLTNKLEQALKESKSQHVRKVQRSL</sequence>
<keyword evidence="3" id="KW-1185">Reference proteome</keyword>
<dbReference type="PANTHER" id="PTHR15857">
    <property type="entry name" value="COMM DOMAIN CONTAINING PROTEIN 2"/>
    <property type="match status" value="1"/>
</dbReference>
<evidence type="ECO:0000313" key="2">
    <source>
        <dbReference type="EMBL" id="KAJ8734022.1"/>
    </source>
</evidence>
<dbReference type="PANTHER" id="PTHR15857:SF0">
    <property type="entry name" value="COMM DOMAIN-CONTAINING PROTEIN 2"/>
    <property type="match status" value="1"/>
</dbReference>
<dbReference type="Pfam" id="PF07258">
    <property type="entry name" value="COMM_domain"/>
    <property type="match status" value="1"/>
</dbReference>
<feature type="domain" description="COMM" evidence="1">
    <location>
        <begin position="123"/>
        <end position="231"/>
    </location>
</feature>
<protein>
    <recommendedName>
        <fullName evidence="1">COMM domain-containing protein</fullName>
    </recommendedName>
</protein>
<proteinExistence type="predicted"/>
<dbReference type="EMBL" id="JARGEI010000003">
    <property type="protein sequence ID" value="KAJ8734022.1"/>
    <property type="molecule type" value="Genomic_DNA"/>
</dbReference>
<gene>
    <name evidence="2" type="ORF">PYW07_014573</name>
</gene>
<dbReference type="InterPro" id="IPR017920">
    <property type="entry name" value="COMM"/>
</dbReference>
<dbReference type="AlphaFoldDB" id="A0AAD7Z1J8"/>
<evidence type="ECO:0000259" key="1">
    <source>
        <dbReference type="PROSITE" id="PS51269"/>
    </source>
</evidence>
<dbReference type="InterPro" id="IPR037354">
    <property type="entry name" value="Commd2"/>
</dbReference>
<dbReference type="Proteomes" id="UP001231518">
    <property type="component" value="Chromosome 5"/>
</dbReference>
<comment type="caution">
    <text evidence="2">The sequence shown here is derived from an EMBL/GenBank/DDBJ whole genome shotgun (WGS) entry which is preliminary data.</text>
</comment>
<organism evidence="2 3">
    <name type="scientific">Mythimna separata</name>
    <name type="common">Oriental armyworm</name>
    <name type="synonym">Pseudaletia separata</name>
    <dbReference type="NCBI Taxonomy" id="271217"/>
    <lineage>
        <taxon>Eukaryota</taxon>
        <taxon>Metazoa</taxon>
        <taxon>Ecdysozoa</taxon>
        <taxon>Arthropoda</taxon>
        <taxon>Hexapoda</taxon>
        <taxon>Insecta</taxon>
        <taxon>Pterygota</taxon>
        <taxon>Neoptera</taxon>
        <taxon>Endopterygota</taxon>
        <taxon>Lepidoptera</taxon>
        <taxon>Glossata</taxon>
        <taxon>Ditrysia</taxon>
        <taxon>Noctuoidea</taxon>
        <taxon>Noctuidae</taxon>
        <taxon>Noctuinae</taxon>
        <taxon>Hadenini</taxon>
        <taxon>Mythimna</taxon>
    </lineage>
</organism>
<dbReference type="PROSITE" id="PS51269">
    <property type="entry name" value="COMM"/>
    <property type="match status" value="1"/>
</dbReference>
<reference evidence="2" key="1">
    <citation type="submission" date="2023-03" db="EMBL/GenBank/DDBJ databases">
        <title>Chromosome-level genomes of two armyworms, Mythimna separata and Mythimna loreyi, provide insights into the biosynthesis and reception of sex pheromones.</title>
        <authorList>
            <person name="Zhao H."/>
        </authorList>
    </citation>
    <scope>NUCLEOTIDE SEQUENCE</scope>
    <source>
        <strain evidence="2">BeijingLab</strain>
        <tissue evidence="2">Pupa</tissue>
    </source>
</reference>
<dbReference type="Pfam" id="PF21672">
    <property type="entry name" value="COMM_HN"/>
    <property type="match status" value="1"/>
</dbReference>
<accession>A0AAD7Z1J8</accession>
<name>A0AAD7Z1J8_MYTSE</name>
<evidence type="ECO:0000313" key="3">
    <source>
        <dbReference type="Proteomes" id="UP001231518"/>
    </source>
</evidence>